<evidence type="ECO:0000313" key="2">
    <source>
        <dbReference type="EMBL" id="CAA9275849.1"/>
    </source>
</evidence>
<feature type="compositionally biased region" description="Basic and acidic residues" evidence="1">
    <location>
        <begin position="63"/>
        <end position="77"/>
    </location>
</feature>
<reference evidence="2" key="1">
    <citation type="submission" date="2020-02" db="EMBL/GenBank/DDBJ databases">
        <authorList>
            <person name="Meier V. D."/>
        </authorList>
    </citation>
    <scope>NUCLEOTIDE SEQUENCE</scope>
    <source>
        <strain evidence="2">AVDCRST_MAG57</strain>
    </source>
</reference>
<keyword evidence="2" id="KW-0969">Cilium</keyword>
<keyword evidence="2" id="KW-0966">Cell projection</keyword>
<dbReference type="AlphaFoldDB" id="A0A6J4JBY8"/>
<keyword evidence="2" id="KW-0282">Flagellum</keyword>
<feature type="compositionally biased region" description="Basic and acidic residues" evidence="1">
    <location>
        <begin position="126"/>
        <end position="142"/>
    </location>
</feature>
<feature type="non-terminal residue" evidence="2">
    <location>
        <position position="1"/>
    </location>
</feature>
<accession>A0A6J4JBY8</accession>
<feature type="compositionally biased region" description="Basic residues" evidence="1">
    <location>
        <begin position="87"/>
        <end position="109"/>
    </location>
</feature>
<sequence length="142" mass="16068">DDTRRDRNDGDDLHHPCLLDGRPAGPDGQGRLHEAPGRPDALPGPRQSGRQQPDDEPDGDLQPGREARAAGHPERLDAGAAGVRDSRRARRAHRDLHRHDRRLRDRRRQLGPAGDQGRRGRGRHQRREDPGRPPHRDRDDQV</sequence>
<feature type="region of interest" description="Disordered" evidence="1">
    <location>
        <begin position="1"/>
        <end position="142"/>
    </location>
</feature>
<feature type="non-terminal residue" evidence="2">
    <location>
        <position position="142"/>
    </location>
</feature>
<feature type="compositionally biased region" description="Basic and acidic residues" evidence="1">
    <location>
        <begin position="1"/>
        <end position="17"/>
    </location>
</feature>
<organism evidence="2">
    <name type="scientific">uncultured Blastococcus sp</name>
    <dbReference type="NCBI Taxonomy" id="217144"/>
    <lineage>
        <taxon>Bacteria</taxon>
        <taxon>Bacillati</taxon>
        <taxon>Actinomycetota</taxon>
        <taxon>Actinomycetes</taxon>
        <taxon>Geodermatophilales</taxon>
        <taxon>Geodermatophilaceae</taxon>
        <taxon>Blastococcus</taxon>
        <taxon>environmental samples</taxon>
    </lineage>
</organism>
<evidence type="ECO:0000256" key="1">
    <source>
        <dbReference type="SAM" id="MobiDB-lite"/>
    </source>
</evidence>
<gene>
    <name evidence="2" type="ORF">AVDCRST_MAG57-3431</name>
</gene>
<name>A0A6J4JBY8_9ACTN</name>
<protein>
    <submittedName>
        <fullName evidence="2">Flagellar basal-body rod modification protein FlgD</fullName>
    </submittedName>
</protein>
<proteinExistence type="predicted"/>
<dbReference type="EMBL" id="CADCTI010000279">
    <property type="protein sequence ID" value="CAA9275849.1"/>
    <property type="molecule type" value="Genomic_DNA"/>
</dbReference>